<comment type="caution">
    <text evidence="2">The sequence shown here is derived from an EMBL/GenBank/DDBJ whole genome shotgun (WGS) entry which is preliminary data.</text>
</comment>
<accession>A0A0F2M948</accession>
<feature type="compositionally biased region" description="Polar residues" evidence="1">
    <location>
        <begin position="1"/>
        <end position="18"/>
    </location>
</feature>
<dbReference type="Proteomes" id="UP000033710">
    <property type="component" value="Unassembled WGS sequence"/>
</dbReference>
<evidence type="ECO:0000256" key="1">
    <source>
        <dbReference type="SAM" id="MobiDB-lite"/>
    </source>
</evidence>
<evidence type="ECO:0000313" key="2">
    <source>
        <dbReference type="EMBL" id="KJR86228.1"/>
    </source>
</evidence>
<feature type="region of interest" description="Disordered" evidence="1">
    <location>
        <begin position="1"/>
        <end position="35"/>
    </location>
</feature>
<reference evidence="2 3" key="2">
    <citation type="journal article" date="2015" name="Eukaryot. Cell">
        <title>Asexual propagation of a virulent clone complex in a human and feline outbreak of sporotrichosis.</title>
        <authorList>
            <person name="Teixeira Mde M."/>
            <person name="Rodrigues A.M."/>
            <person name="Tsui C.K."/>
            <person name="de Almeida L.G."/>
            <person name="Van Diepeningen A.D."/>
            <person name="van den Ende B.G."/>
            <person name="Fernandes G.F."/>
            <person name="Kano R."/>
            <person name="Hamelin R.C."/>
            <person name="Lopes-Bezerra L.M."/>
            <person name="Vasconcelos A.T."/>
            <person name="de Hoog S."/>
            <person name="de Camargo Z.P."/>
            <person name="Felipe M.S."/>
        </authorList>
    </citation>
    <scope>NUCLEOTIDE SEQUENCE [LARGE SCALE GENOMIC DNA]</scope>
    <source>
        <strain evidence="2 3">1099-18</strain>
    </source>
</reference>
<dbReference type="GeneID" id="27664994"/>
<name>A0A0F2M948_SPOSC</name>
<sequence length="105" mass="12074">MSAVTMTRMTSKWQQSFTNRHRDMASQSRRPKRKRIVRQAAKTVIWRHAPIFDAADDHHGQRDGTVDKLLPVLAASTALADTSSDAMQQSNRRDKRGIKSMEWPR</sequence>
<dbReference type="AlphaFoldDB" id="A0A0F2M948"/>
<dbReference type="VEuPathDB" id="FungiDB:SPSK_02855"/>
<protein>
    <submittedName>
        <fullName evidence="2">Uncharacterized protein</fullName>
    </submittedName>
</protein>
<dbReference type="RefSeq" id="XP_016588904.1">
    <property type="nucleotide sequence ID" value="XM_016729717.1"/>
</dbReference>
<gene>
    <name evidence="2" type="ORF">SPSK_02855</name>
</gene>
<evidence type="ECO:0000313" key="3">
    <source>
        <dbReference type="Proteomes" id="UP000033710"/>
    </source>
</evidence>
<reference evidence="2 3" key="1">
    <citation type="journal article" date="2014" name="BMC Genomics">
        <title>Comparative genomics of the major fungal agents of human and animal Sporotrichosis: Sporothrix schenckii and Sporothrix brasiliensis.</title>
        <authorList>
            <person name="Teixeira M.M."/>
            <person name="de Almeida L.G."/>
            <person name="Kubitschek-Barreira P."/>
            <person name="Alves F.L."/>
            <person name="Kioshima E.S."/>
            <person name="Abadio A.K."/>
            <person name="Fernandes L."/>
            <person name="Derengowski L.S."/>
            <person name="Ferreira K.S."/>
            <person name="Souza R.C."/>
            <person name="Ruiz J.C."/>
            <person name="de Andrade N.C."/>
            <person name="Paes H.C."/>
            <person name="Nicola A.M."/>
            <person name="Albuquerque P."/>
            <person name="Gerber A.L."/>
            <person name="Martins V.P."/>
            <person name="Peconick L.D."/>
            <person name="Neto A.V."/>
            <person name="Chaucanez C.B."/>
            <person name="Silva P.A."/>
            <person name="Cunha O.L."/>
            <person name="de Oliveira F.F."/>
            <person name="dos Santos T.C."/>
            <person name="Barros A.L."/>
            <person name="Soares M.A."/>
            <person name="de Oliveira L.M."/>
            <person name="Marini M.M."/>
            <person name="Villalobos-Duno H."/>
            <person name="Cunha M.M."/>
            <person name="de Hoog S."/>
            <person name="da Silveira J.F."/>
            <person name="Henrissat B."/>
            <person name="Nino-Vega G.A."/>
            <person name="Cisalpino P.S."/>
            <person name="Mora-Montes H.M."/>
            <person name="Almeida S.R."/>
            <person name="Stajich J.E."/>
            <person name="Lopes-Bezerra L.M."/>
            <person name="Vasconcelos A.T."/>
            <person name="Felipe M.S."/>
        </authorList>
    </citation>
    <scope>NUCLEOTIDE SEQUENCE [LARGE SCALE GENOMIC DNA]</scope>
    <source>
        <strain evidence="2 3">1099-18</strain>
    </source>
</reference>
<proteinExistence type="predicted"/>
<organism evidence="2 3">
    <name type="scientific">Sporothrix schenckii 1099-18</name>
    <dbReference type="NCBI Taxonomy" id="1397361"/>
    <lineage>
        <taxon>Eukaryota</taxon>
        <taxon>Fungi</taxon>
        <taxon>Dikarya</taxon>
        <taxon>Ascomycota</taxon>
        <taxon>Pezizomycotina</taxon>
        <taxon>Sordariomycetes</taxon>
        <taxon>Sordariomycetidae</taxon>
        <taxon>Ophiostomatales</taxon>
        <taxon>Ophiostomataceae</taxon>
        <taxon>Sporothrix</taxon>
    </lineage>
</organism>
<dbReference type="EMBL" id="AXCR01000006">
    <property type="protein sequence ID" value="KJR86228.1"/>
    <property type="molecule type" value="Genomic_DNA"/>
</dbReference>
<dbReference type="KEGG" id="ssck:SPSK_02855"/>
<feature type="region of interest" description="Disordered" evidence="1">
    <location>
        <begin position="78"/>
        <end position="105"/>
    </location>
</feature>